<proteinExistence type="predicted"/>
<gene>
    <name evidence="2" type="ORF">LAESUDRAFT_640833</name>
</gene>
<evidence type="ECO:0000259" key="1">
    <source>
        <dbReference type="Pfam" id="PF18803"/>
    </source>
</evidence>
<evidence type="ECO:0000313" key="2">
    <source>
        <dbReference type="EMBL" id="KZT12101.1"/>
    </source>
</evidence>
<organism evidence="2 3">
    <name type="scientific">Laetiporus sulphureus 93-53</name>
    <dbReference type="NCBI Taxonomy" id="1314785"/>
    <lineage>
        <taxon>Eukaryota</taxon>
        <taxon>Fungi</taxon>
        <taxon>Dikarya</taxon>
        <taxon>Basidiomycota</taxon>
        <taxon>Agaricomycotina</taxon>
        <taxon>Agaricomycetes</taxon>
        <taxon>Polyporales</taxon>
        <taxon>Laetiporus</taxon>
    </lineage>
</organism>
<dbReference type="InterPro" id="IPR041457">
    <property type="entry name" value="CxC2_KDZ-assoc"/>
</dbReference>
<dbReference type="GeneID" id="63820655"/>
<name>A0A165HRV9_9APHY</name>
<dbReference type="Pfam" id="PF18803">
    <property type="entry name" value="CxC2"/>
    <property type="match status" value="1"/>
</dbReference>
<dbReference type="EMBL" id="KV427606">
    <property type="protein sequence ID" value="KZT12101.1"/>
    <property type="molecule type" value="Genomic_DNA"/>
</dbReference>
<dbReference type="Proteomes" id="UP000076871">
    <property type="component" value="Unassembled WGS sequence"/>
</dbReference>
<protein>
    <recommendedName>
        <fullName evidence="1">CxC2-like cysteine cluster KDZ transposase-associated domain-containing protein</fullName>
    </recommendedName>
</protein>
<dbReference type="AlphaFoldDB" id="A0A165HRV9"/>
<sequence length="319" mass="36219">EKISSWLPFRQLFLDELLSHNGLGDTTADQKCPGCDNVRTVHCQDRSDECLHCTDCIITRHASFPLHCICRGMSLTTSCIWISNVFDKITLRELGLIYQLGHAGASCSDPSPPCAICICDINGVHLVNVHFCQCGTLKNGIIYKWQQLLHTHFFSASTTWPQTAFTFDILDFFHELTLQGKMNLYDFYQTLQDVTDNSGSCNLLVRLITARGHDPARVEAMQEGELTVECLACPHPDCNLPAGWESAPSDHLCRWLYALFLMVDANFHIHCKDKGLTDNHLAPRWAYFVEESKYLAHVECTRPSRRGSHLIYLLHHLRI</sequence>
<keyword evidence="3" id="KW-1185">Reference proteome</keyword>
<feature type="domain" description="CxC2-like cysteine cluster KDZ transposase-associated" evidence="1">
    <location>
        <begin position="91"/>
        <end position="199"/>
    </location>
</feature>
<reference evidence="2 3" key="1">
    <citation type="journal article" date="2016" name="Mol. Biol. Evol.">
        <title>Comparative Genomics of Early-Diverging Mushroom-Forming Fungi Provides Insights into the Origins of Lignocellulose Decay Capabilities.</title>
        <authorList>
            <person name="Nagy L.G."/>
            <person name="Riley R."/>
            <person name="Tritt A."/>
            <person name="Adam C."/>
            <person name="Daum C."/>
            <person name="Floudas D."/>
            <person name="Sun H."/>
            <person name="Yadav J.S."/>
            <person name="Pangilinan J."/>
            <person name="Larsson K.H."/>
            <person name="Matsuura K."/>
            <person name="Barry K."/>
            <person name="Labutti K."/>
            <person name="Kuo R."/>
            <person name="Ohm R.A."/>
            <person name="Bhattacharya S.S."/>
            <person name="Shirouzu T."/>
            <person name="Yoshinaga Y."/>
            <person name="Martin F.M."/>
            <person name="Grigoriev I.V."/>
            <person name="Hibbett D.S."/>
        </authorList>
    </citation>
    <scope>NUCLEOTIDE SEQUENCE [LARGE SCALE GENOMIC DNA]</scope>
    <source>
        <strain evidence="2 3">93-53</strain>
    </source>
</reference>
<accession>A0A165HRV9</accession>
<dbReference type="STRING" id="1314785.A0A165HRV9"/>
<dbReference type="RefSeq" id="XP_040769749.1">
    <property type="nucleotide sequence ID" value="XM_040903625.1"/>
</dbReference>
<feature type="non-terminal residue" evidence="2">
    <location>
        <position position="1"/>
    </location>
</feature>
<evidence type="ECO:0000313" key="3">
    <source>
        <dbReference type="Proteomes" id="UP000076871"/>
    </source>
</evidence>
<dbReference type="InParanoid" id="A0A165HRV9"/>
<dbReference type="OrthoDB" id="2750302at2759"/>